<dbReference type="AlphaFoldDB" id="A0A4Q9MB54"/>
<dbReference type="GO" id="GO:0004672">
    <property type="term" value="F:protein kinase activity"/>
    <property type="evidence" value="ECO:0007669"/>
    <property type="project" value="InterPro"/>
</dbReference>
<dbReference type="Gene3D" id="1.10.510.10">
    <property type="entry name" value="Transferase(Phosphotransferase) domain 1"/>
    <property type="match status" value="1"/>
</dbReference>
<dbReference type="InterPro" id="IPR011009">
    <property type="entry name" value="Kinase-like_dom_sf"/>
</dbReference>
<dbReference type="PROSITE" id="PS50011">
    <property type="entry name" value="PROTEIN_KINASE_DOM"/>
    <property type="match status" value="1"/>
</dbReference>
<gene>
    <name evidence="2" type="ORF">BD311DRAFT_703403</name>
</gene>
<evidence type="ECO:0000259" key="1">
    <source>
        <dbReference type="PROSITE" id="PS50011"/>
    </source>
</evidence>
<dbReference type="EMBL" id="ML143497">
    <property type="protein sequence ID" value="TBU23697.1"/>
    <property type="molecule type" value="Genomic_DNA"/>
</dbReference>
<feature type="domain" description="Protein kinase" evidence="1">
    <location>
        <begin position="39"/>
        <end position="370"/>
    </location>
</feature>
<name>A0A4Q9MB54_9APHY</name>
<organism evidence="2">
    <name type="scientific">Dichomitus squalens</name>
    <dbReference type="NCBI Taxonomy" id="114155"/>
    <lineage>
        <taxon>Eukaryota</taxon>
        <taxon>Fungi</taxon>
        <taxon>Dikarya</taxon>
        <taxon>Basidiomycota</taxon>
        <taxon>Agaricomycotina</taxon>
        <taxon>Agaricomycetes</taxon>
        <taxon>Polyporales</taxon>
        <taxon>Polyporaceae</taxon>
        <taxon>Dichomitus</taxon>
    </lineage>
</organism>
<dbReference type="OrthoDB" id="5987198at2759"/>
<reference evidence="2" key="1">
    <citation type="submission" date="2019-01" db="EMBL/GenBank/DDBJ databases">
        <title>Draft genome sequences of three monokaryotic isolates of the white-rot basidiomycete fungus Dichomitus squalens.</title>
        <authorList>
            <consortium name="DOE Joint Genome Institute"/>
            <person name="Lopez S.C."/>
            <person name="Andreopoulos B."/>
            <person name="Pangilinan J."/>
            <person name="Lipzen A."/>
            <person name="Riley R."/>
            <person name="Ahrendt S."/>
            <person name="Ng V."/>
            <person name="Barry K."/>
            <person name="Daum C."/>
            <person name="Grigoriev I.V."/>
            <person name="Hilden K.S."/>
            <person name="Makela M.R."/>
            <person name="de Vries R.P."/>
        </authorList>
    </citation>
    <scope>NUCLEOTIDE SEQUENCE [LARGE SCALE GENOMIC DNA]</scope>
    <source>
        <strain evidence="2">OM18370.1</strain>
    </source>
</reference>
<keyword evidence="2" id="KW-0418">Kinase</keyword>
<accession>A0A4Q9MB54</accession>
<dbReference type="InterPro" id="IPR000719">
    <property type="entry name" value="Prot_kinase_dom"/>
</dbReference>
<dbReference type="SUPFAM" id="SSF56112">
    <property type="entry name" value="Protein kinase-like (PK-like)"/>
    <property type="match status" value="1"/>
</dbReference>
<dbReference type="Pfam" id="PF00069">
    <property type="entry name" value="Pkinase"/>
    <property type="match status" value="1"/>
</dbReference>
<dbReference type="GO" id="GO:0005524">
    <property type="term" value="F:ATP binding"/>
    <property type="evidence" value="ECO:0007669"/>
    <property type="project" value="InterPro"/>
</dbReference>
<dbReference type="PANTHER" id="PTHR44167">
    <property type="entry name" value="OVARIAN-SPECIFIC SERINE/THREONINE-PROTEIN KINASE LOK-RELATED"/>
    <property type="match status" value="1"/>
</dbReference>
<keyword evidence="2" id="KW-0808">Transferase</keyword>
<sequence length="370" mass="43152">MSANPAHLPRYAFVDDDVAARYAKDTENGLYNLLPGEIYWRDRYFFLDDHGYILRPRYHPAWKPSWLGTNRDPMFCEDSIILIIPRVIDATRRSDNFRVAIKSTRNDTQELHIARYLTQQHSPQNHCVPILDILQDPLEPHMSLMFMPHLRRFNNPEFGTIGEVMDFIRQSLEGLCFLHECRVAHRDIAAANVMMDGRPLYPEGYHPVRTDYMPDGANDTHPLSRSNCNVRYYYIDFGLSTLFEEGESPLVLGRTGRDKEIPELSNEVPYDAYRADVFALGNLYYKEFLSKYHGLDLIQPLVSMMKWTDPAQRPSADAAFHIFESIYSRTDEMLLRWRLRSRTESAPERVVYDTVAAAREGMYQLRRLIS</sequence>
<dbReference type="PANTHER" id="PTHR44167:SF24">
    <property type="entry name" value="SERINE_THREONINE-PROTEIN KINASE CHK2"/>
    <property type="match status" value="1"/>
</dbReference>
<proteinExistence type="predicted"/>
<dbReference type="SMART" id="SM00220">
    <property type="entry name" value="S_TKc"/>
    <property type="match status" value="1"/>
</dbReference>
<evidence type="ECO:0000313" key="2">
    <source>
        <dbReference type="EMBL" id="TBU23697.1"/>
    </source>
</evidence>
<dbReference type="Proteomes" id="UP000292957">
    <property type="component" value="Unassembled WGS sequence"/>
</dbReference>
<protein>
    <submittedName>
        <fullName evidence="2">Kinase-like domain-containing protein</fullName>
    </submittedName>
</protein>